<feature type="compositionally biased region" description="Basic residues" evidence="3">
    <location>
        <begin position="260"/>
        <end position="275"/>
    </location>
</feature>
<feature type="region of interest" description="Disordered" evidence="3">
    <location>
        <begin position="219"/>
        <end position="275"/>
    </location>
</feature>
<keyword evidence="7" id="KW-1185">Reference proteome</keyword>
<evidence type="ECO:0000313" key="7">
    <source>
        <dbReference type="Proteomes" id="UP001141552"/>
    </source>
</evidence>
<dbReference type="PANTHER" id="PTHR46993:SF6">
    <property type="entry name" value="MYB TRANSCRIPTION FACTOR"/>
    <property type="match status" value="1"/>
</dbReference>
<comment type="caution">
    <text evidence="6">The sequence shown here is derived from an EMBL/GenBank/DDBJ whole genome shotgun (WGS) entry which is preliminary data.</text>
</comment>
<dbReference type="OrthoDB" id="608866at2759"/>
<organism evidence="6 7">
    <name type="scientific">Turnera subulata</name>
    <dbReference type="NCBI Taxonomy" id="218843"/>
    <lineage>
        <taxon>Eukaryota</taxon>
        <taxon>Viridiplantae</taxon>
        <taxon>Streptophyta</taxon>
        <taxon>Embryophyta</taxon>
        <taxon>Tracheophyta</taxon>
        <taxon>Spermatophyta</taxon>
        <taxon>Magnoliopsida</taxon>
        <taxon>eudicotyledons</taxon>
        <taxon>Gunneridae</taxon>
        <taxon>Pentapetalae</taxon>
        <taxon>rosids</taxon>
        <taxon>fabids</taxon>
        <taxon>Malpighiales</taxon>
        <taxon>Passifloraceae</taxon>
        <taxon>Turnera</taxon>
    </lineage>
</organism>
<evidence type="ECO:0000256" key="2">
    <source>
        <dbReference type="ARBA" id="ARBA00023242"/>
    </source>
</evidence>
<dbReference type="GO" id="GO:0005634">
    <property type="term" value="C:nucleus"/>
    <property type="evidence" value="ECO:0007669"/>
    <property type="project" value="UniProtKB-SubCell"/>
</dbReference>
<dbReference type="InterPro" id="IPR017930">
    <property type="entry name" value="Myb_dom"/>
</dbReference>
<evidence type="ECO:0000256" key="1">
    <source>
        <dbReference type="ARBA" id="ARBA00004123"/>
    </source>
</evidence>
<accession>A0A9Q0JB77</accession>
<feature type="domain" description="Myb-like" evidence="4">
    <location>
        <begin position="549"/>
        <end position="597"/>
    </location>
</feature>
<keyword evidence="2" id="KW-0539">Nucleus</keyword>
<protein>
    <recommendedName>
        <fullName evidence="8">HTH myb-type domain-containing protein</fullName>
    </recommendedName>
</protein>
<evidence type="ECO:0000259" key="5">
    <source>
        <dbReference type="PROSITE" id="PS51294"/>
    </source>
</evidence>
<dbReference type="Proteomes" id="UP001141552">
    <property type="component" value="Unassembled WGS sequence"/>
</dbReference>
<dbReference type="PROSITE" id="PS51294">
    <property type="entry name" value="HTH_MYB"/>
    <property type="match status" value="1"/>
</dbReference>
<dbReference type="EMBL" id="JAKUCV010004712">
    <property type="protein sequence ID" value="KAJ4834405.1"/>
    <property type="molecule type" value="Genomic_DNA"/>
</dbReference>
<dbReference type="InterPro" id="IPR009057">
    <property type="entry name" value="Homeodomain-like_sf"/>
</dbReference>
<gene>
    <name evidence="6" type="ORF">Tsubulata_007347</name>
</gene>
<dbReference type="Gene3D" id="1.10.10.60">
    <property type="entry name" value="Homeodomain-like"/>
    <property type="match status" value="1"/>
</dbReference>
<feature type="domain" description="HTH myb-type" evidence="5">
    <location>
        <begin position="549"/>
        <end position="597"/>
    </location>
</feature>
<reference evidence="6" key="2">
    <citation type="journal article" date="2023" name="Plants (Basel)">
        <title>Annotation of the Turnera subulata (Passifloraceae) Draft Genome Reveals the S-Locus Evolved after the Divergence of Turneroideae from Passifloroideae in a Stepwise Manner.</title>
        <authorList>
            <person name="Henning P.M."/>
            <person name="Roalson E.H."/>
            <person name="Mir W."/>
            <person name="McCubbin A.G."/>
            <person name="Shore J.S."/>
        </authorList>
    </citation>
    <scope>NUCLEOTIDE SEQUENCE</scope>
    <source>
        <strain evidence="6">F60SS</strain>
    </source>
</reference>
<dbReference type="PROSITE" id="PS50090">
    <property type="entry name" value="MYB_LIKE"/>
    <property type="match status" value="1"/>
</dbReference>
<proteinExistence type="predicted"/>
<name>A0A9Q0JB77_9ROSI</name>
<dbReference type="AlphaFoldDB" id="A0A9Q0JB77"/>
<dbReference type="Pfam" id="PF00249">
    <property type="entry name" value="Myb_DNA-binding"/>
    <property type="match status" value="1"/>
</dbReference>
<reference evidence="6" key="1">
    <citation type="submission" date="2022-02" db="EMBL/GenBank/DDBJ databases">
        <authorList>
            <person name="Henning P.M."/>
            <person name="McCubbin A.G."/>
            <person name="Shore J.S."/>
        </authorList>
    </citation>
    <scope>NUCLEOTIDE SEQUENCE</scope>
    <source>
        <strain evidence="6">F60SS</strain>
        <tissue evidence="6">Leaves</tissue>
    </source>
</reference>
<dbReference type="InterPro" id="IPR001005">
    <property type="entry name" value="SANT/Myb"/>
</dbReference>
<dbReference type="SUPFAM" id="SSF46689">
    <property type="entry name" value="Homeodomain-like"/>
    <property type="match status" value="1"/>
</dbReference>
<sequence>MSEEERRSMEPQTVAWILEFLLGQMAVPDRLVKRLLADAAVPVSGVGRRLKKAMVLRSIEAEVESGSVPEELLEWMEVVEELDLVEGGGGKATEAMKAAYCAIAVECVAKYLCFQGRRGGGKGGGGGGGKYLEAVERVWRGRVRALEEGKRSELVTEEVRKWRDVVEEAVWDSGAREKLVERNTRNEALKLVGEFLNEAIGLMGPSFLEISVRKFLKRRRKNENSGPESVAGDGNSKSPHMGPELAVPVRPPGKENNSKRVNHKQKYVASGKRHRGPVRIVDSQALDAEVPSSKDDAVPARGEVPVQQGASAGIASGKDDTLPARDEVPVQEAASAGVTSSKYDTLPSPEVTKVQEALKASLMELKAALKEPLPDPLRSAGTLFAKMANTILNQESLSQNMSGSAEKQKGEDVNAVDRSVYQNIEPAHSKERNRRTRSCSHENGGAEMASKDTCHVSAGKGAVSVNPSGKQTEPSQDKRDNSGNPSCSHPIANPHPSLMERNSTARTFEWDDSIDGSSEDTTNHKRIRLSTPRRHAVSPLKKYEMTKITRRRKIRRWSAEEEEALREGVKKFGKGNWKLILNFKREIFVERTEVKVP</sequence>
<feature type="compositionally biased region" description="Polar residues" evidence="3">
    <location>
        <begin position="465"/>
        <end position="474"/>
    </location>
</feature>
<dbReference type="CDD" id="cd11660">
    <property type="entry name" value="SANT_TRF"/>
    <property type="match status" value="1"/>
</dbReference>
<evidence type="ECO:0000313" key="6">
    <source>
        <dbReference type="EMBL" id="KAJ4834405.1"/>
    </source>
</evidence>
<evidence type="ECO:0000256" key="3">
    <source>
        <dbReference type="SAM" id="MobiDB-lite"/>
    </source>
</evidence>
<evidence type="ECO:0008006" key="8">
    <source>
        <dbReference type="Google" id="ProtNLM"/>
    </source>
</evidence>
<evidence type="ECO:0000259" key="4">
    <source>
        <dbReference type="PROSITE" id="PS50090"/>
    </source>
</evidence>
<dbReference type="PANTHER" id="PTHR46993">
    <property type="entry name" value="MYB TRANSCRIPTION FACTOR"/>
    <property type="match status" value="1"/>
</dbReference>
<comment type="subcellular location">
    <subcellularLocation>
        <location evidence="1">Nucleus</location>
    </subcellularLocation>
</comment>
<feature type="region of interest" description="Disordered" evidence="3">
    <location>
        <begin position="398"/>
        <end position="499"/>
    </location>
</feature>